<feature type="compositionally biased region" description="Acidic residues" evidence="4">
    <location>
        <begin position="71"/>
        <end position="86"/>
    </location>
</feature>
<protein>
    <recommendedName>
        <fullName evidence="5">Ubiquitin-like protease family profile domain-containing protein</fullName>
    </recommendedName>
</protein>
<evidence type="ECO:0000259" key="5">
    <source>
        <dbReference type="PROSITE" id="PS50600"/>
    </source>
</evidence>
<evidence type="ECO:0000313" key="7">
    <source>
        <dbReference type="Proteomes" id="UP000826656"/>
    </source>
</evidence>
<dbReference type="PANTHER" id="PTHR48449">
    <property type="entry name" value="DUF1985 DOMAIN-CONTAINING PROTEIN"/>
    <property type="match status" value="1"/>
</dbReference>
<name>A0ABQ7WLD8_SOLTU</name>
<dbReference type="Pfam" id="PF02902">
    <property type="entry name" value="Peptidase_C48"/>
    <property type="match status" value="1"/>
</dbReference>
<evidence type="ECO:0000256" key="2">
    <source>
        <dbReference type="ARBA" id="ARBA00022670"/>
    </source>
</evidence>
<feature type="compositionally biased region" description="Acidic residues" evidence="4">
    <location>
        <begin position="112"/>
        <end position="124"/>
    </location>
</feature>
<dbReference type="Gene3D" id="3.40.395.10">
    <property type="entry name" value="Adenoviral Proteinase, Chain A"/>
    <property type="match status" value="1"/>
</dbReference>
<comment type="caution">
    <text evidence="6">The sequence shown here is derived from an EMBL/GenBank/DDBJ whole genome shotgun (WGS) entry which is preliminary data.</text>
</comment>
<evidence type="ECO:0000313" key="6">
    <source>
        <dbReference type="EMBL" id="KAH0781355.1"/>
    </source>
</evidence>
<dbReference type="SUPFAM" id="SSF54001">
    <property type="entry name" value="Cysteine proteinases"/>
    <property type="match status" value="1"/>
</dbReference>
<dbReference type="EMBL" id="JAIVGD010000001">
    <property type="protein sequence ID" value="KAH0781355.1"/>
    <property type="molecule type" value="Genomic_DNA"/>
</dbReference>
<feature type="region of interest" description="Disordered" evidence="4">
    <location>
        <begin position="1"/>
        <end position="124"/>
    </location>
</feature>
<feature type="compositionally biased region" description="Basic and acidic residues" evidence="4">
    <location>
        <begin position="57"/>
        <end position="70"/>
    </location>
</feature>
<dbReference type="InterPro" id="IPR003653">
    <property type="entry name" value="Peptidase_C48_C"/>
</dbReference>
<feature type="compositionally biased region" description="Acidic residues" evidence="4">
    <location>
        <begin position="93"/>
        <end position="104"/>
    </location>
</feature>
<feature type="compositionally biased region" description="Low complexity" evidence="4">
    <location>
        <begin position="34"/>
        <end position="56"/>
    </location>
</feature>
<keyword evidence="7" id="KW-1185">Reference proteome</keyword>
<reference evidence="6 7" key="1">
    <citation type="journal article" date="2021" name="bioRxiv">
        <title>Chromosome-scale and haplotype-resolved genome assembly of a tetraploid potato cultivar.</title>
        <authorList>
            <person name="Sun H."/>
            <person name="Jiao W.-B."/>
            <person name="Krause K."/>
            <person name="Campoy J.A."/>
            <person name="Goel M."/>
            <person name="Folz-Donahue K."/>
            <person name="Kukat C."/>
            <person name="Huettel B."/>
            <person name="Schneeberger K."/>
        </authorList>
    </citation>
    <scope>NUCLEOTIDE SEQUENCE [LARGE SCALE GENOMIC DNA]</scope>
    <source>
        <strain evidence="6">SolTubOtavaFocal</strain>
        <tissue evidence="6">Leaves</tissue>
    </source>
</reference>
<comment type="similarity">
    <text evidence="1">Belongs to the peptidase C48 family.</text>
</comment>
<organism evidence="6 7">
    <name type="scientific">Solanum tuberosum</name>
    <name type="common">Potato</name>
    <dbReference type="NCBI Taxonomy" id="4113"/>
    <lineage>
        <taxon>Eukaryota</taxon>
        <taxon>Viridiplantae</taxon>
        <taxon>Streptophyta</taxon>
        <taxon>Embryophyta</taxon>
        <taxon>Tracheophyta</taxon>
        <taxon>Spermatophyta</taxon>
        <taxon>Magnoliopsida</taxon>
        <taxon>eudicotyledons</taxon>
        <taxon>Gunneridae</taxon>
        <taxon>Pentapetalae</taxon>
        <taxon>asterids</taxon>
        <taxon>lamiids</taxon>
        <taxon>Solanales</taxon>
        <taxon>Solanaceae</taxon>
        <taxon>Solanoideae</taxon>
        <taxon>Solaneae</taxon>
        <taxon>Solanum</taxon>
    </lineage>
</organism>
<dbReference type="InterPro" id="IPR038765">
    <property type="entry name" value="Papain-like_cys_pep_sf"/>
</dbReference>
<feature type="domain" description="Ubiquitin-like protease family profile" evidence="5">
    <location>
        <begin position="500"/>
        <end position="709"/>
    </location>
</feature>
<dbReference type="Proteomes" id="UP000826656">
    <property type="component" value="Unassembled WGS sequence"/>
</dbReference>
<sequence>MAPVKRKLILTKETTDTKIQKRPRTRTCRKKNENSTTTLLEELASEVVSSSQVEVEFSQKEYEEREKEKNEVDDDGERAEEVEEEEGNKKEVEEEEEQINEVDEDKGNQKEVEEEEQEKNEVEDDGIKIINAHTFPMHLQPNATGDSIMSSAMEKPIDTFRIILKQNGLEDFFRNSYFGHFLDLPENNNARFQMTMVYELLKRRFIFRNPEKNDEDIESFNNYPWGHESFELTVKYLLKLLGPKTNNLFGFPWAFIAWSFEVIPHLTHQVSVEEEISSPRILRWLRSKTKTVKNIPDPYNPPHDAVVHPWLVPTEKELQMPYLITLGLVETLFDPIVDRVKMKLAGARTIKRDRVVNELVVFYGGDGRGIDAGAGAGQDQGATSCRRCSGFLYEKCKKQDKDSIMYLQTLSQAVNEFKNKMGVKVIPSKNVRHPYTPQAKRRKKSFIKAIQNLKKKIFGELPMAVGKEVLEFKHVNVYKCVTIAKNLARAKDLRAEYGMHCFRGEDFRIMTSMDIWWEDWYVDEILSLMRERHVRYPEYYNSTDRILDLNFYSNFKLRYDEMSEEAITVGGRSFTQLINEFEWDENMINYVRGIRPYLGDMDWIGAKRVLAVMNINKTHFVTLEILLHEGRMNVYDCLLMGMEHAKFLTFIQPVFELLPKLLKQSGIMKHLPDKFLNEPWEIKGRLEPMVTNDSKAACASYSLAFIEHMITRTTIQPPKTLLCDNAVRRMQWVWAAVIVSRSLEP</sequence>
<keyword evidence="3" id="KW-0378">Hydrolase</keyword>
<dbReference type="PANTHER" id="PTHR48449:SF1">
    <property type="entry name" value="DUF1985 DOMAIN-CONTAINING PROTEIN"/>
    <property type="match status" value="1"/>
</dbReference>
<proteinExistence type="inferred from homology"/>
<evidence type="ECO:0000256" key="1">
    <source>
        <dbReference type="ARBA" id="ARBA00005234"/>
    </source>
</evidence>
<evidence type="ECO:0000256" key="3">
    <source>
        <dbReference type="ARBA" id="ARBA00022801"/>
    </source>
</evidence>
<feature type="compositionally biased region" description="Basic residues" evidence="4">
    <location>
        <begin position="20"/>
        <end position="29"/>
    </location>
</feature>
<gene>
    <name evidence="6" type="ORF">KY290_000953</name>
</gene>
<dbReference type="PROSITE" id="PS50600">
    <property type="entry name" value="ULP_PROTEASE"/>
    <property type="match status" value="1"/>
</dbReference>
<accession>A0ABQ7WLD8</accession>
<evidence type="ECO:0000256" key="4">
    <source>
        <dbReference type="SAM" id="MobiDB-lite"/>
    </source>
</evidence>
<keyword evidence="2" id="KW-0645">Protease</keyword>